<dbReference type="AlphaFoldDB" id="A0A437QWI9"/>
<evidence type="ECO:0000313" key="2">
    <source>
        <dbReference type="Proteomes" id="UP000287447"/>
    </source>
</evidence>
<proteinExistence type="predicted"/>
<protein>
    <recommendedName>
        <fullName evidence="3">Amidoligase enzyme</fullName>
    </recommendedName>
</protein>
<evidence type="ECO:0008006" key="3">
    <source>
        <dbReference type="Google" id="ProtNLM"/>
    </source>
</evidence>
<organism evidence="1 2">
    <name type="scientific">Hwanghaeella grinnelliae</name>
    <dbReference type="NCBI Taxonomy" id="2500179"/>
    <lineage>
        <taxon>Bacteria</taxon>
        <taxon>Pseudomonadati</taxon>
        <taxon>Pseudomonadota</taxon>
        <taxon>Alphaproteobacteria</taxon>
        <taxon>Rhodospirillales</taxon>
        <taxon>Rhodospirillaceae</taxon>
        <taxon>Hwanghaeella</taxon>
    </lineage>
</organism>
<dbReference type="Pfam" id="PF12224">
    <property type="entry name" value="Amidoligase_2"/>
    <property type="match status" value="1"/>
</dbReference>
<comment type="caution">
    <text evidence="1">The sequence shown here is derived from an EMBL/GenBank/DDBJ whole genome shotgun (WGS) entry which is preliminary data.</text>
</comment>
<name>A0A437QWI9_9PROT</name>
<dbReference type="EMBL" id="SADE01000001">
    <property type="protein sequence ID" value="RVU38890.1"/>
    <property type="molecule type" value="Genomic_DNA"/>
</dbReference>
<accession>A0A437QWI9</accession>
<dbReference type="Proteomes" id="UP000287447">
    <property type="component" value="Unassembled WGS sequence"/>
</dbReference>
<keyword evidence="2" id="KW-1185">Reference proteome</keyword>
<reference evidence="2" key="1">
    <citation type="submission" date="2019-01" db="EMBL/GenBank/DDBJ databases">
        <title>Gri0909 isolated from a small marine red alga.</title>
        <authorList>
            <person name="Kim J."/>
            <person name="Jeong S.E."/>
            <person name="Jeon C.O."/>
        </authorList>
    </citation>
    <scope>NUCLEOTIDE SEQUENCE [LARGE SCALE GENOMIC DNA]</scope>
    <source>
        <strain evidence="2">Gri0909</strain>
    </source>
</reference>
<dbReference type="OrthoDB" id="5597599at2"/>
<sequence>MEFIDLDAMTSAEIVKSLFGGDLDRVSQHKVHVRGCRFGDFLVELDLQLLHEGDPTNPLRQLAGELGAALIPMEITCPPIRFDEAHVIDALREELRQAGAQGTLTSPFYALGAQLNPELPSHESAYLLSVLRSFVLLRDWLRDEIQVDTSRRLSFFASAFPGDWCDMILDPRYAPDMAGLTRGYLDHNPTRNRELDMLPFLAFLDEKRIRSAVAGQKVHKRPTYHYRLPNALIDSPDWSLALEWERWLAVEQLAERPELIEKYAALWRENHARLIPHDWTPTSRELRGQL</sequence>
<gene>
    <name evidence="1" type="ORF">EOI86_06385</name>
</gene>
<evidence type="ECO:0000313" key="1">
    <source>
        <dbReference type="EMBL" id="RVU38890.1"/>
    </source>
</evidence>
<dbReference type="InterPro" id="IPR022025">
    <property type="entry name" value="Amidoligase_2"/>
</dbReference>